<comment type="cofactor">
    <cofactor evidence="1 19">
        <name>Mg(2+)</name>
        <dbReference type="ChEBI" id="CHEBI:18420"/>
    </cofactor>
</comment>
<dbReference type="UniPathway" id="UPA00148">
    <property type="reaction ID" value="UER00238"/>
</dbReference>
<comment type="function">
    <text evidence="14 19">Joins adenosylcobinamide-GDP and alpha-ribazole to generate adenosylcobalamin (Ado-cobalamin). Also synthesizes adenosylcobalamin 5'-phosphate from adenosylcobinamide-GDP and alpha-ribazole 5'-phosphate.</text>
</comment>
<evidence type="ECO:0000256" key="7">
    <source>
        <dbReference type="ARBA" id="ARBA00022475"/>
    </source>
</evidence>
<dbReference type="HAMAP" id="MF_00719">
    <property type="entry name" value="CobS"/>
    <property type="match status" value="1"/>
</dbReference>
<evidence type="ECO:0000256" key="14">
    <source>
        <dbReference type="ARBA" id="ARBA00025228"/>
    </source>
</evidence>
<dbReference type="Proteomes" id="UP000181976">
    <property type="component" value="Unassembled WGS sequence"/>
</dbReference>
<dbReference type="STRING" id="385682.SAMN05444380_10236"/>
<name>A0A1I1VC99_9BACT</name>
<evidence type="ECO:0000256" key="17">
    <source>
        <dbReference type="ARBA" id="ARBA00048623"/>
    </source>
</evidence>
<dbReference type="RefSeq" id="WP_010527982.1">
    <property type="nucleotide sequence ID" value="NZ_AFSL01000065.1"/>
</dbReference>
<dbReference type="GO" id="GO:0008818">
    <property type="term" value="F:cobalamin 5'-phosphate synthase activity"/>
    <property type="evidence" value="ECO:0007669"/>
    <property type="project" value="UniProtKB-UniRule"/>
</dbReference>
<feature type="transmembrane region" description="Helical" evidence="19">
    <location>
        <begin position="61"/>
        <end position="81"/>
    </location>
</feature>
<evidence type="ECO:0000256" key="15">
    <source>
        <dbReference type="ARBA" id="ARBA00032605"/>
    </source>
</evidence>
<keyword evidence="8 19" id="KW-0169">Cobalamin biosynthesis</keyword>
<evidence type="ECO:0000256" key="6">
    <source>
        <dbReference type="ARBA" id="ARBA00015850"/>
    </source>
</evidence>
<organism evidence="20 21">
    <name type="scientific">Thermophagus xiamenensis</name>
    <dbReference type="NCBI Taxonomy" id="385682"/>
    <lineage>
        <taxon>Bacteria</taxon>
        <taxon>Pseudomonadati</taxon>
        <taxon>Bacteroidota</taxon>
        <taxon>Bacteroidia</taxon>
        <taxon>Marinilabiliales</taxon>
        <taxon>Marinilabiliaceae</taxon>
        <taxon>Thermophagus</taxon>
    </lineage>
</organism>
<dbReference type="eggNOG" id="COG0368">
    <property type="taxonomic scope" value="Bacteria"/>
</dbReference>
<reference evidence="20 21" key="1">
    <citation type="submission" date="2016-10" db="EMBL/GenBank/DDBJ databases">
        <authorList>
            <person name="de Groot N.N."/>
        </authorList>
    </citation>
    <scope>NUCLEOTIDE SEQUENCE [LARGE SCALE GENOMIC DNA]</scope>
    <source>
        <strain evidence="20 21">DSM 19012</strain>
    </source>
</reference>
<evidence type="ECO:0000256" key="13">
    <source>
        <dbReference type="ARBA" id="ARBA00023136"/>
    </source>
</evidence>
<dbReference type="GO" id="GO:0005886">
    <property type="term" value="C:plasma membrane"/>
    <property type="evidence" value="ECO:0007669"/>
    <property type="project" value="UniProtKB-SubCell"/>
</dbReference>
<dbReference type="PANTHER" id="PTHR34148:SF1">
    <property type="entry name" value="ADENOSYLCOBINAMIDE-GDP RIBAZOLETRANSFERASE"/>
    <property type="match status" value="1"/>
</dbReference>
<keyword evidence="10 19" id="KW-0812">Transmembrane</keyword>
<evidence type="ECO:0000256" key="3">
    <source>
        <dbReference type="ARBA" id="ARBA00004663"/>
    </source>
</evidence>
<dbReference type="EMBL" id="FONA01000002">
    <property type="protein sequence ID" value="SFD78050.1"/>
    <property type="molecule type" value="Genomic_DNA"/>
</dbReference>
<sequence>MLKRELQILYSSFLYFTRLSLPIRVEYRKENQHLALTWFPLVGVVVGLMGGVAYYPAGMVFPASVAVVLALGVMVLVTGAFHEDGFADVCDAFGGGYSAEQRLKIMKDSRVGAYAVIGLVLLLAMKIALLTEMEGLAVPAVLVASHALSRWSVLIIAMRWPYARPSGASKSRDTSHPLSAGRFFIASVLGVAPLIYFCSWWILVSVPLVIMFALMAGRWFKARIGGYTGDCLGAVQQVNELLVMAVLLVVLQ</sequence>
<comment type="pathway">
    <text evidence="3 19">Cofactor biosynthesis; adenosylcobalamin biosynthesis; adenosylcobalamin from cob(II)yrinate a,c-diamide: step 7/7.</text>
</comment>
<evidence type="ECO:0000256" key="12">
    <source>
        <dbReference type="ARBA" id="ARBA00022989"/>
    </source>
</evidence>
<dbReference type="OrthoDB" id="9794626at2"/>
<evidence type="ECO:0000256" key="16">
    <source>
        <dbReference type="ARBA" id="ARBA00032853"/>
    </source>
</evidence>
<comment type="catalytic activity">
    <reaction evidence="17 19">
        <text>alpha-ribazole + adenosylcob(III)inamide-GDP = adenosylcob(III)alamin + GMP + H(+)</text>
        <dbReference type="Rhea" id="RHEA:16049"/>
        <dbReference type="ChEBI" id="CHEBI:10329"/>
        <dbReference type="ChEBI" id="CHEBI:15378"/>
        <dbReference type="ChEBI" id="CHEBI:18408"/>
        <dbReference type="ChEBI" id="CHEBI:58115"/>
        <dbReference type="ChEBI" id="CHEBI:60487"/>
        <dbReference type="EC" id="2.7.8.26"/>
    </reaction>
</comment>
<keyword evidence="12 19" id="KW-1133">Transmembrane helix</keyword>
<gene>
    <name evidence="19" type="primary">cobS</name>
    <name evidence="20" type="ORF">SAMN05444380_10236</name>
</gene>
<evidence type="ECO:0000313" key="21">
    <source>
        <dbReference type="Proteomes" id="UP000181976"/>
    </source>
</evidence>
<dbReference type="PANTHER" id="PTHR34148">
    <property type="entry name" value="ADENOSYLCOBINAMIDE-GDP RIBAZOLETRANSFERASE"/>
    <property type="match status" value="1"/>
</dbReference>
<evidence type="ECO:0000256" key="10">
    <source>
        <dbReference type="ARBA" id="ARBA00022692"/>
    </source>
</evidence>
<dbReference type="AlphaFoldDB" id="A0A1I1VC99"/>
<comment type="catalytic activity">
    <reaction evidence="18 19">
        <text>alpha-ribazole 5'-phosphate + adenosylcob(III)inamide-GDP = adenosylcob(III)alamin 5'-phosphate + GMP + H(+)</text>
        <dbReference type="Rhea" id="RHEA:23560"/>
        <dbReference type="ChEBI" id="CHEBI:15378"/>
        <dbReference type="ChEBI" id="CHEBI:57918"/>
        <dbReference type="ChEBI" id="CHEBI:58115"/>
        <dbReference type="ChEBI" id="CHEBI:60487"/>
        <dbReference type="ChEBI" id="CHEBI:60493"/>
        <dbReference type="EC" id="2.7.8.26"/>
    </reaction>
</comment>
<dbReference type="GO" id="GO:0051073">
    <property type="term" value="F:adenosylcobinamide-GDP ribazoletransferase activity"/>
    <property type="evidence" value="ECO:0007669"/>
    <property type="project" value="UniProtKB-UniRule"/>
</dbReference>
<dbReference type="EC" id="2.7.8.26" evidence="5 19"/>
<dbReference type="Pfam" id="PF02654">
    <property type="entry name" value="CobS"/>
    <property type="match status" value="1"/>
</dbReference>
<evidence type="ECO:0000256" key="1">
    <source>
        <dbReference type="ARBA" id="ARBA00001946"/>
    </source>
</evidence>
<feature type="transmembrane region" description="Helical" evidence="19">
    <location>
        <begin position="179"/>
        <end position="196"/>
    </location>
</feature>
<keyword evidence="7 19" id="KW-1003">Cell membrane</keyword>
<feature type="transmembrane region" description="Helical" evidence="19">
    <location>
        <begin position="35"/>
        <end position="55"/>
    </location>
</feature>
<feature type="transmembrane region" description="Helical" evidence="19">
    <location>
        <begin position="202"/>
        <end position="220"/>
    </location>
</feature>
<proteinExistence type="inferred from homology"/>
<evidence type="ECO:0000256" key="4">
    <source>
        <dbReference type="ARBA" id="ARBA00010561"/>
    </source>
</evidence>
<evidence type="ECO:0000256" key="2">
    <source>
        <dbReference type="ARBA" id="ARBA00004651"/>
    </source>
</evidence>
<evidence type="ECO:0000313" key="20">
    <source>
        <dbReference type="EMBL" id="SFD78050.1"/>
    </source>
</evidence>
<evidence type="ECO:0000256" key="8">
    <source>
        <dbReference type="ARBA" id="ARBA00022573"/>
    </source>
</evidence>
<feature type="transmembrane region" description="Helical" evidence="19">
    <location>
        <begin position="111"/>
        <end position="130"/>
    </location>
</feature>
<keyword evidence="13 19" id="KW-0472">Membrane</keyword>
<evidence type="ECO:0000256" key="9">
    <source>
        <dbReference type="ARBA" id="ARBA00022679"/>
    </source>
</evidence>
<evidence type="ECO:0000256" key="5">
    <source>
        <dbReference type="ARBA" id="ARBA00013200"/>
    </source>
</evidence>
<feature type="transmembrane region" description="Helical" evidence="19">
    <location>
        <begin position="136"/>
        <end position="158"/>
    </location>
</feature>
<comment type="subcellular location">
    <subcellularLocation>
        <location evidence="2 19">Cell membrane</location>
        <topology evidence="2 19">Multi-pass membrane protein</topology>
    </subcellularLocation>
</comment>
<dbReference type="GO" id="GO:0009236">
    <property type="term" value="P:cobalamin biosynthetic process"/>
    <property type="evidence" value="ECO:0007669"/>
    <property type="project" value="UniProtKB-UniRule"/>
</dbReference>
<dbReference type="InterPro" id="IPR003805">
    <property type="entry name" value="CobS"/>
</dbReference>
<dbReference type="FunCoup" id="A0A1I1VC99">
    <property type="interactions" value="158"/>
</dbReference>
<dbReference type="InParanoid" id="A0A1I1VC99"/>
<accession>A0A1I1VC99</accession>
<keyword evidence="11 19" id="KW-0460">Magnesium</keyword>
<keyword evidence="21" id="KW-1185">Reference proteome</keyword>
<evidence type="ECO:0000256" key="11">
    <source>
        <dbReference type="ARBA" id="ARBA00022842"/>
    </source>
</evidence>
<dbReference type="NCBIfam" id="TIGR00317">
    <property type="entry name" value="cobS"/>
    <property type="match status" value="1"/>
</dbReference>
<evidence type="ECO:0000256" key="18">
    <source>
        <dbReference type="ARBA" id="ARBA00049504"/>
    </source>
</evidence>
<comment type="similarity">
    <text evidence="4 19">Belongs to the CobS family.</text>
</comment>
<keyword evidence="9 19" id="KW-0808">Transferase</keyword>
<protein>
    <recommendedName>
        <fullName evidence="6 19">Adenosylcobinamide-GDP ribazoletransferase</fullName>
        <ecNumber evidence="5 19">2.7.8.26</ecNumber>
    </recommendedName>
    <alternativeName>
        <fullName evidence="16 19">Cobalamin synthase</fullName>
    </alternativeName>
    <alternativeName>
        <fullName evidence="15 19">Cobalamin-5'-phosphate synthase</fullName>
    </alternativeName>
</protein>
<evidence type="ECO:0000256" key="19">
    <source>
        <dbReference type="HAMAP-Rule" id="MF_00719"/>
    </source>
</evidence>